<name>A0A9N9RWY1_9DIPT</name>
<proteinExistence type="predicted"/>
<feature type="compositionally biased region" description="Low complexity" evidence="4">
    <location>
        <begin position="725"/>
        <end position="735"/>
    </location>
</feature>
<feature type="repeat" description="TPR" evidence="3">
    <location>
        <begin position="576"/>
        <end position="609"/>
    </location>
</feature>
<keyword evidence="6" id="KW-1185">Reference proteome</keyword>
<dbReference type="SMART" id="SM00028">
    <property type="entry name" value="TPR"/>
    <property type="match status" value="10"/>
</dbReference>
<evidence type="ECO:0008006" key="7">
    <source>
        <dbReference type="Google" id="ProtNLM"/>
    </source>
</evidence>
<sequence>MQSARRTITSGNRVREVDLYSGFNKNVINIYDNANQDDEAYQSALKVSSYGKRTTTPKTNWIGERLRTGEMPSTAARVRPSTAVRAVGFSSDSFLFDPFNQAAKKTVVLETKKEDTPEQKYKNIEKKIFQLLEESILVSTGPKPDVIAGLAKAKEASSMDRTLLRMRNQSGSNNFTHNFDLTYSVLFNLANLYYKNEMFIEALNTYTLMTKNKMFPNVNRLKINMGNIYFQLGLFSKAIKMYRMALDQVPSNQKELRLKITHNIAVLFVKMGQYSDAATSFEFIMAEKGDIKSGMHLVLCYYALGDTEKMKKAFQYLLDVPIDFNNDEEKLINSSTNPSHEYIYNTIQSDELHHYEQKMRNNAQRSVLITVNLISSVIENNFNDGYTWCVETIKYSGFSKLATELEINKALIFLKLDDVNQAIDALKYFEKKDSNVAVNAAINLTFIYLLKRDLETAEKYAESARKLDSYNPHAFVNSGVCEMMKEKYDIAKFMFNNALEIDATLFEALYNMGLIHKKTGDYDEALNYFHKLNANLGHQQHPEIIFQIGNVYELMGDISAALEWYHQLLGIVQSDAGVLKKVGELYEAKGERQQAFHYHLESYRLYPSDVSIVNWIGSHYIELQIAEKAISFFEKAVLNNPNDSYFLLRVAGSYRKINSQKSMQLFQQIHDKFPENIDCLRALIHLTNSQGMHELHDIYVDKLEKIEKQKEVRQRISSAIRPGTSIHSRLSSSGKSSGGSHGHVEYSTQMTNYANSPNINSPIDYSYSDPLEADSMQKRPMTSGRRIVESYSDEEIDDELLPI</sequence>
<evidence type="ECO:0000256" key="3">
    <source>
        <dbReference type="PROSITE-ProRule" id="PRU00339"/>
    </source>
</evidence>
<feature type="repeat" description="TPR" evidence="3">
    <location>
        <begin position="506"/>
        <end position="539"/>
    </location>
</feature>
<feature type="region of interest" description="Disordered" evidence="4">
    <location>
        <begin position="716"/>
        <end position="745"/>
    </location>
</feature>
<dbReference type="GO" id="GO:0097730">
    <property type="term" value="C:non-motile cilium"/>
    <property type="evidence" value="ECO:0007669"/>
    <property type="project" value="TreeGrafter"/>
</dbReference>
<feature type="repeat" description="TPR" evidence="3">
    <location>
        <begin position="219"/>
        <end position="252"/>
    </location>
</feature>
<accession>A0A9N9RWY1</accession>
<evidence type="ECO:0000256" key="2">
    <source>
        <dbReference type="ARBA" id="ARBA00022803"/>
    </source>
</evidence>
<organism evidence="5 6">
    <name type="scientific">Chironomus riparius</name>
    <dbReference type="NCBI Taxonomy" id="315576"/>
    <lineage>
        <taxon>Eukaryota</taxon>
        <taxon>Metazoa</taxon>
        <taxon>Ecdysozoa</taxon>
        <taxon>Arthropoda</taxon>
        <taxon>Hexapoda</taxon>
        <taxon>Insecta</taxon>
        <taxon>Pterygota</taxon>
        <taxon>Neoptera</taxon>
        <taxon>Endopterygota</taxon>
        <taxon>Diptera</taxon>
        <taxon>Nematocera</taxon>
        <taxon>Chironomoidea</taxon>
        <taxon>Chironomidae</taxon>
        <taxon>Chironominae</taxon>
        <taxon>Chironomus</taxon>
    </lineage>
</organism>
<dbReference type="EMBL" id="OU895878">
    <property type="protein sequence ID" value="CAG9804874.1"/>
    <property type="molecule type" value="Genomic_DNA"/>
</dbReference>
<feature type="compositionally biased region" description="Acidic residues" evidence="4">
    <location>
        <begin position="791"/>
        <end position="803"/>
    </location>
</feature>
<dbReference type="Gene3D" id="1.25.40.10">
    <property type="entry name" value="Tetratricopeptide repeat domain"/>
    <property type="match status" value="3"/>
</dbReference>
<evidence type="ECO:0000256" key="4">
    <source>
        <dbReference type="SAM" id="MobiDB-lite"/>
    </source>
</evidence>
<dbReference type="FunFam" id="1.25.40.10:FF:000468">
    <property type="entry name" value="Intraflagellar transport 88 homolog"/>
    <property type="match status" value="1"/>
</dbReference>
<dbReference type="PANTHER" id="PTHR44117:SF1">
    <property type="entry name" value="INTRAFLAGELLAR TRANSPORT PROTEIN 88 HOMOLOG"/>
    <property type="match status" value="1"/>
</dbReference>
<dbReference type="GO" id="GO:0005814">
    <property type="term" value="C:centriole"/>
    <property type="evidence" value="ECO:0007669"/>
    <property type="project" value="TreeGrafter"/>
</dbReference>
<dbReference type="Proteomes" id="UP001153620">
    <property type="component" value="Chromosome 2"/>
</dbReference>
<dbReference type="Pfam" id="PF13181">
    <property type="entry name" value="TPR_8"/>
    <property type="match status" value="1"/>
</dbReference>
<keyword evidence="2 3" id="KW-0802">TPR repeat</keyword>
<keyword evidence="1" id="KW-0677">Repeat</keyword>
<dbReference type="OrthoDB" id="1926212at2759"/>
<dbReference type="InterPro" id="IPR011990">
    <property type="entry name" value="TPR-like_helical_dom_sf"/>
</dbReference>
<dbReference type="GO" id="GO:0097546">
    <property type="term" value="C:ciliary base"/>
    <property type="evidence" value="ECO:0007669"/>
    <property type="project" value="TreeGrafter"/>
</dbReference>
<evidence type="ECO:0000256" key="1">
    <source>
        <dbReference type="ARBA" id="ARBA00022737"/>
    </source>
</evidence>
<dbReference type="GO" id="GO:0042073">
    <property type="term" value="P:intraciliary transport"/>
    <property type="evidence" value="ECO:0007669"/>
    <property type="project" value="TreeGrafter"/>
</dbReference>
<evidence type="ECO:0000313" key="5">
    <source>
        <dbReference type="EMBL" id="CAG9804874.1"/>
    </source>
</evidence>
<evidence type="ECO:0000313" key="6">
    <source>
        <dbReference type="Proteomes" id="UP001153620"/>
    </source>
</evidence>
<dbReference type="GO" id="GO:1905515">
    <property type="term" value="P:non-motile cilium assembly"/>
    <property type="evidence" value="ECO:0007669"/>
    <property type="project" value="TreeGrafter"/>
</dbReference>
<dbReference type="Pfam" id="PF07719">
    <property type="entry name" value="TPR_2"/>
    <property type="match status" value="1"/>
</dbReference>
<dbReference type="InterPro" id="IPR019734">
    <property type="entry name" value="TPR_rpt"/>
</dbReference>
<feature type="region of interest" description="Disordered" evidence="4">
    <location>
        <begin position="775"/>
        <end position="803"/>
    </location>
</feature>
<dbReference type="GO" id="GO:0019894">
    <property type="term" value="F:kinesin binding"/>
    <property type="evidence" value="ECO:0007669"/>
    <property type="project" value="TreeGrafter"/>
</dbReference>
<dbReference type="AlphaFoldDB" id="A0A9N9RWY1"/>
<reference evidence="5" key="1">
    <citation type="submission" date="2022-01" db="EMBL/GenBank/DDBJ databases">
        <authorList>
            <person name="King R."/>
        </authorList>
    </citation>
    <scope>NUCLEOTIDE SEQUENCE</scope>
</reference>
<dbReference type="InterPro" id="IPR013105">
    <property type="entry name" value="TPR_2"/>
</dbReference>
<reference evidence="5" key="2">
    <citation type="submission" date="2022-10" db="EMBL/GenBank/DDBJ databases">
        <authorList>
            <consortium name="ENA_rothamsted_submissions"/>
            <consortium name="culmorum"/>
            <person name="King R."/>
        </authorList>
    </citation>
    <scope>NUCLEOTIDE SEQUENCE</scope>
</reference>
<dbReference type="GO" id="GO:0036064">
    <property type="term" value="C:ciliary basal body"/>
    <property type="evidence" value="ECO:0007669"/>
    <property type="project" value="TreeGrafter"/>
</dbReference>
<dbReference type="PANTHER" id="PTHR44117">
    <property type="entry name" value="INTRAFLAGELLAR TRANSPORT PROTEIN 88 HOMOLOG"/>
    <property type="match status" value="1"/>
</dbReference>
<feature type="repeat" description="TPR" evidence="3">
    <location>
        <begin position="542"/>
        <end position="575"/>
    </location>
</feature>
<gene>
    <name evidence="5" type="ORF">CHIRRI_LOCUS7752</name>
</gene>
<protein>
    <recommendedName>
        <fullName evidence="7">No mechanoreceptor potential B</fullName>
    </recommendedName>
</protein>
<feature type="repeat" description="TPR" evidence="3">
    <location>
        <begin position="610"/>
        <end position="643"/>
    </location>
</feature>
<dbReference type="SUPFAM" id="SSF48452">
    <property type="entry name" value="TPR-like"/>
    <property type="match status" value="3"/>
</dbReference>
<dbReference type="PROSITE" id="PS50005">
    <property type="entry name" value="TPR"/>
    <property type="match status" value="5"/>
</dbReference>